<evidence type="ECO:0000313" key="2">
    <source>
        <dbReference type="Proteomes" id="UP001275084"/>
    </source>
</evidence>
<proteinExistence type="predicted"/>
<evidence type="ECO:0008006" key="3">
    <source>
        <dbReference type="Google" id="ProtNLM"/>
    </source>
</evidence>
<dbReference type="EMBL" id="JAUIQD010000001">
    <property type="protein sequence ID" value="KAK3364192.1"/>
    <property type="molecule type" value="Genomic_DNA"/>
</dbReference>
<protein>
    <recommendedName>
        <fullName evidence="3">DUF3669 domain-containing protein</fullName>
    </recommendedName>
</protein>
<reference evidence="1" key="2">
    <citation type="submission" date="2023-06" db="EMBL/GenBank/DDBJ databases">
        <authorList>
            <consortium name="Lawrence Berkeley National Laboratory"/>
            <person name="Haridas S."/>
            <person name="Hensen N."/>
            <person name="Bonometti L."/>
            <person name="Westerberg I."/>
            <person name="Brannstrom I.O."/>
            <person name="Guillou S."/>
            <person name="Cros-Aarteil S."/>
            <person name="Calhoun S."/>
            <person name="Kuo A."/>
            <person name="Mondo S."/>
            <person name="Pangilinan J."/>
            <person name="Riley R."/>
            <person name="Labutti K."/>
            <person name="Andreopoulos B."/>
            <person name="Lipzen A."/>
            <person name="Chen C."/>
            <person name="Yanf M."/>
            <person name="Daum C."/>
            <person name="Ng V."/>
            <person name="Clum A."/>
            <person name="Steindorff A."/>
            <person name="Ohm R."/>
            <person name="Martin F."/>
            <person name="Silar P."/>
            <person name="Natvig D."/>
            <person name="Lalanne C."/>
            <person name="Gautier V."/>
            <person name="Ament-Velasquez S.L."/>
            <person name="Kruys A."/>
            <person name="Hutchinson M.I."/>
            <person name="Powell A.J."/>
            <person name="Barry K."/>
            <person name="Miller A.N."/>
            <person name="Grigoriev I.V."/>
            <person name="Debuchy R."/>
            <person name="Gladieux P."/>
            <person name="Thoren M.H."/>
            <person name="Johannesson H."/>
        </authorList>
    </citation>
    <scope>NUCLEOTIDE SEQUENCE</scope>
    <source>
        <strain evidence="1">CBS 955.72</strain>
    </source>
</reference>
<evidence type="ECO:0000313" key="1">
    <source>
        <dbReference type="EMBL" id="KAK3364192.1"/>
    </source>
</evidence>
<accession>A0AAJ0HWH6</accession>
<keyword evidence="2" id="KW-1185">Reference proteome</keyword>
<comment type="caution">
    <text evidence="1">The sequence shown here is derived from an EMBL/GenBank/DDBJ whole genome shotgun (WGS) entry which is preliminary data.</text>
</comment>
<dbReference type="Proteomes" id="UP001275084">
    <property type="component" value="Unassembled WGS sequence"/>
</dbReference>
<gene>
    <name evidence="1" type="ORF">B0T25DRAFT_627982</name>
</gene>
<organism evidence="1 2">
    <name type="scientific">Lasiosphaeria hispida</name>
    <dbReference type="NCBI Taxonomy" id="260671"/>
    <lineage>
        <taxon>Eukaryota</taxon>
        <taxon>Fungi</taxon>
        <taxon>Dikarya</taxon>
        <taxon>Ascomycota</taxon>
        <taxon>Pezizomycotina</taxon>
        <taxon>Sordariomycetes</taxon>
        <taxon>Sordariomycetidae</taxon>
        <taxon>Sordariales</taxon>
        <taxon>Lasiosphaeriaceae</taxon>
        <taxon>Lasiosphaeria</taxon>
    </lineage>
</organism>
<name>A0AAJ0HWH6_9PEZI</name>
<dbReference type="PANTHER" id="PTHR40780">
    <property type="entry name" value="DUF3669 DOMAIN-CONTAINING PROTEIN"/>
    <property type="match status" value="1"/>
</dbReference>
<dbReference type="AlphaFoldDB" id="A0AAJ0HWH6"/>
<sequence>MASRRELNATDETAYSVGSETRQHVDLAWRYLQATDLASLPPTTVMKRSLTVRSVVSTSSSFALRSQRAVGRPDLQEIIEIGKGLQGAVFEQVGKSWAMKKEHGHNATLRTNLVHEASLHRSVYHAFAKYDAVIRSEVKVPQLLRIILDTDPFWDENLGKFPTEYRQPGTMVQMERILPLPKIIRRSLIAQFYPTNGVPLDATSVDEILNETANKHCLARTYLGRKTGPISPSRGFSLRNMPLYLDAMLTLELDVKGLATAMGEAFAIMHWGAGVDGDDVEFVLGTSALKEESQGGALDFQHRAVGFYLLDFGQCDAVDLEGEKDHVYQAFKGAMVTGDNQLFIPHFQRSRHVFESFRDGYIAAAAVIMEEKRINKFDAVEFMREYEEYAEEFLY</sequence>
<dbReference type="PANTHER" id="PTHR40780:SF2">
    <property type="entry name" value="DUF3669 DOMAIN-CONTAINING PROTEIN"/>
    <property type="match status" value="1"/>
</dbReference>
<reference evidence="1" key="1">
    <citation type="journal article" date="2023" name="Mol. Phylogenet. Evol.">
        <title>Genome-scale phylogeny and comparative genomics of the fungal order Sordariales.</title>
        <authorList>
            <person name="Hensen N."/>
            <person name="Bonometti L."/>
            <person name="Westerberg I."/>
            <person name="Brannstrom I.O."/>
            <person name="Guillou S."/>
            <person name="Cros-Aarteil S."/>
            <person name="Calhoun S."/>
            <person name="Haridas S."/>
            <person name="Kuo A."/>
            <person name="Mondo S."/>
            <person name="Pangilinan J."/>
            <person name="Riley R."/>
            <person name="LaButti K."/>
            <person name="Andreopoulos B."/>
            <person name="Lipzen A."/>
            <person name="Chen C."/>
            <person name="Yan M."/>
            <person name="Daum C."/>
            <person name="Ng V."/>
            <person name="Clum A."/>
            <person name="Steindorff A."/>
            <person name="Ohm R.A."/>
            <person name="Martin F."/>
            <person name="Silar P."/>
            <person name="Natvig D.O."/>
            <person name="Lalanne C."/>
            <person name="Gautier V."/>
            <person name="Ament-Velasquez S.L."/>
            <person name="Kruys A."/>
            <person name="Hutchinson M.I."/>
            <person name="Powell A.J."/>
            <person name="Barry K."/>
            <person name="Miller A.N."/>
            <person name="Grigoriev I.V."/>
            <person name="Debuchy R."/>
            <person name="Gladieux P."/>
            <person name="Hiltunen Thoren M."/>
            <person name="Johannesson H."/>
        </authorList>
    </citation>
    <scope>NUCLEOTIDE SEQUENCE</scope>
    <source>
        <strain evidence="1">CBS 955.72</strain>
    </source>
</reference>